<dbReference type="Pfam" id="PF00096">
    <property type="entry name" value="zf-C2H2"/>
    <property type="match status" value="7"/>
</dbReference>
<evidence type="ECO:0000256" key="3">
    <source>
        <dbReference type="ARBA" id="ARBA00022737"/>
    </source>
</evidence>
<dbReference type="SMART" id="SM00355">
    <property type="entry name" value="ZnF_C2H2"/>
    <property type="match status" value="10"/>
</dbReference>
<evidence type="ECO:0000256" key="2">
    <source>
        <dbReference type="ARBA" id="ARBA00022723"/>
    </source>
</evidence>
<keyword evidence="2" id="KW-0479">Metal-binding</keyword>
<dbReference type="EnsemblMetazoa" id="ENSAATROPT005496">
    <property type="protein sequence ID" value="ENSAATROPP005084"/>
    <property type="gene ID" value="ENSAATROPG004419"/>
</dbReference>
<organism evidence="13">
    <name type="scientific">Anopheles atroparvus</name>
    <name type="common">European mosquito</name>
    <dbReference type="NCBI Taxonomy" id="41427"/>
    <lineage>
        <taxon>Eukaryota</taxon>
        <taxon>Metazoa</taxon>
        <taxon>Ecdysozoa</taxon>
        <taxon>Arthropoda</taxon>
        <taxon>Hexapoda</taxon>
        <taxon>Insecta</taxon>
        <taxon>Pterygota</taxon>
        <taxon>Neoptera</taxon>
        <taxon>Endopterygota</taxon>
        <taxon>Diptera</taxon>
        <taxon>Nematocera</taxon>
        <taxon>Culicoidea</taxon>
        <taxon>Culicidae</taxon>
        <taxon>Anophelinae</taxon>
        <taxon>Anopheles</taxon>
    </lineage>
</organism>
<dbReference type="FunFam" id="3.30.160.60:FF:000557">
    <property type="entry name" value="zinc finger and SCAN domain-containing protein 29"/>
    <property type="match status" value="1"/>
</dbReference>
<accession>A0A182IMA0</accession>
<evidence type="ECO:0000256" key="7">
    <source>
        <dbReference type="ARBA" id="ARBA00023125"/>
    </source>
</evidence>
<sequence>MNSLVIVYVPHSVEYTPAVQFSSLQYATVSFGDSEREEEEGGNAKSVAVVASKALDVFSKEALTEQILKDDLLSLSNVKGKQNRSDLSLLDATRQSDVAGLQNQLVLDYDIKPSKYAALNNDIILEESSSSLDEGIGLSNTEDSGDDQASGQPIPAHPTTKSLPLPDPKRKACTRSQKGAARKSYHCEICEEQFPMKKQLRAHQAKEHPGQHCNKCTICQKTFKLRSNLRQHLRIHTGERPFHCGICGKTFVQGSALTVHRELHKAERDYECTICQKAFKSKFAFKKHEKVHAGLRPFKCEVCGKCFTQSCNLKAHQKLHTGNHAYQCPTCSKTFRFKSHYQDHLMTHTKEKKYCCAQCGRTFAYKNSYQRHVLIHRGETQHPCTVCGKQFAKLSHLTFHRKSHVPTRAATSHGTETAVGMWDEKGLTCNMCGFVFEGNEELLAHRREVHGYEGNDKGEQERCRYKCVICSKSFHEEKELRTHFKLHEAEDCPFQCGMCGILNLTHT</sequence>
<feature type="domain" description="C2H2-type" evidence="12">
    <location>
        <begin position="354"/>
        <end position="381"/>
    </location>
</feature>
<dbReference type="Proteomes" id="UP000075880">
    <property type="component" value="Unassembled WGS sequence"/>
</dbReference>
<dbReference type="STRING" id="41427.A0A182IMA0"/>
<evidence type="ECO:0000256" key="6">
    <source>
        <dbReference type="ARBA" id="ARBA00023015"/>
    </source>
</evidence>
<reference evidence="13" key="2">
    <citation type="submission" date="2022-08" db="UniProtKB">
        <authorList>
            <consortium name="EnsemblMetazoa"/>
        </authorList>
    </citation>
    <scope>IDENTIFICATION</scope>
    <source>
        <strain evidence="13">EBRO</strain>
    </source>
</reference>
<keyword evidence="5" id="KW-0862">Zinc</keyword>
<dbReference type="PANTHER" id="PTHR16515:SF49">
    <property type="entry name" value="GASTRULA ZINC FINGER PROTEIN XLCGF49.1-LIKE-RELATED"/>
    <property type="match status" value="1"/>
</dbReference>
<proteinExistence type="predicted"/>
<comment type="subcellular location">
    <subcellularLocation>
        <location evidence="1">Nucleus</location>
    </subcellularLocation>
</comment>
<dbReference type="FunFam" id="3.30.160.60:FF:000100">
    <property type="entry name" value="Zinc finger 45-like"/>
    <property type="match status" value="1"/>
</dbReference>
<evidence type="ECO:0000313" key="14">
    <source>
        <dbReference type="Proteomes" id="UP000075880"/>
    </source>
</evidence>
<feature type="domain" description="C2H2-type" evidence="12">
    <location>
        <begin position="465"/>
        <end position="492"/>
    </location>
</feature>
<feature type="domain" description="C2H2-type" evidence="12">
    <location>
        <begin position="298"/>
        <end position="325"/>
    </location>
</feature>
<dbReference type="PROSITE" id="PS00028">
    <property type="entry name" value="ZINC_FINGER_C2H2_1"/>
    <property type="match status" value="10"/>
</dbReference>
<dbReference type="Gene3D" id="3.30.160.60">
    <property type="entry name" value="Classic Zinc Finger"/>
    <property type="match status" value="9"/>
</dbReference>
<dbReference type="EnsemblMetazoa" id="AATE001816-RA">
    <property type="protein sequence ID" value="AATE001816-PA.1"/>
    <property type="gene ID" value="AATE001816"/>
</dbReference>
<dbReference type="VEuPathDB" id="VectorBase:AATE001816"/>
<dbReference type="FunFam" id="3.30.160.60:FF:001465">
    <property type="entry name" value="Zinc finger protein 560"/>
    <property type="match status" value="1"/>
</dbReference>
<dbReference type="InterPro" id="IPR013087">
    <property type="entry name" value="Znf_C2H2_type"/>
</dbReference>
<reference evidence="14" key="1">
    <citation type="submission" date="2021-09" db="EMBL/GenBank/DDBJ databases">
        <authorList>
            <consortium name="Infravec"/>
            <person name="Campbell I L."/>
            <person name="Maslen G."/>
            <person name="Yates A."/>
        </authorList>
    </citation>
    <scope>NUCLEOTIDE SEQUENCE [LARGE SCALE GENOMIC DNA]</scope>
    <source>
        <strain evidence="14">Infravec2 EBRE</strain>
    </source>
</reference>
<feature type="domain" description="C2H2-type" evidence="12">
    <location>
        <begin position="185"/>
        <end position="213"/>
    </location>
</feature>
<dbReference type="PROSITE" id="PS50157">
    <property type="entry name" value="ZINC_FINGER_C2H2_2"/>
    <property type="match status" value="10"/>
</dbReference>
<dbReference type="GO" id="GO:0003677">
    <property type="term" value="F:DNA binding"/>
    <property type="evidence" value="ECO:0007669"/>
    <property type="project" value="UniProtKB-KW"/>
</dbReference>
<feature type="domain" description="C2H2-type" evidence="12">
    <location>
        <begin position="214"/>
        <end position="241"/>
    </location>
</feature>
<evidence type="ECO:0000256" key="9">
    <source>
        <dbReference type="ARBA" id="ARBA00023242"/>
    </source>
</evidence>
<evidence type="ECO:0000256" key="4">
    <source>
        <dbReference type="ARBA" id="ARBA00022771"/>
    </source>
</evidence>
<dbReference type="Pfam" id="PF13912">
    <property type="entry name" value="zf-C2H2_6"/>
    <property type="match status" value="2"/>
</dbReference>
<keyword evidence="6" id="KW-0805">Transcription regulation</keyword>
<feature type="domain" description="C2H2-type" evidence="12">
    <location>
        <begin position="427"/>
        <end position="455"/>
    </location>
</feature>
<keyword evidence="4 10" id="KW-0863">Zinc-finger</keyword>
<feature type="domain" description="C2H2-type" evidence="12">
    <location>
        <begin position="382"/>
        <end position="409"/>
    </location>
</feature>
<evidence type="ECO:0000313" key="13">
    <source>
        <dbReference type="EnsemblMetazoa" id="AATE001816-PA.1"/>
    </source>
</evidence>
<keyword evidence="9" id="KW-0539">Nucleus</keyword>
<keyword evidence="14" id="KW-1185">Reference proteome</keyword>
<keyword evidence="8" id="KW-0804">Transcription</keyword>
<evidence type="ECO:0000256" key="10">
    <source>
        <dbReference type="PROSITE-ProRule" id="PRU00042"/>
    </source>
</evidence>
<dbReference type="SUPFAM" id="SSF57667">
    <property type="entry name" value="beta-beta-alpha zinc fingers"/>
    <property type="match status" value="6"/>
</dbReference>
<keyword evidence="7" id="KW-0238">DNA-binding</keyword>
<dbReference type="InterPro" id="IPR036236">
    <property type="entry name" value="Znf_C2H2_sf"/>
</dbReference>
<evidence type="ECO:0000256" key="1">
    <source>
        <dbReference type="ARBA" id="ARBA00004123"/>
    </source>
</evidence>
<evidence type="ECO:0000259" key="12">
    <source>
        <dbReference type="PROSITE" id="PS50157"/>
    </source>
</evidence>
<keyword evidence="3" id="KW-0677">Repeat</keyword>
<dbReference type="GO" id="GO:0008270">
    <property type="term" value="F:zinc ion binding"/>
    <property type="evidence" value="ECO:0007669"/>
    <property type="project" value="UniProtKB-KW"/>
</dbReference>
<dbReference type="InterPro" id="IPR050331">
    <property type="entry name" value="Zinc_finger"/>
</dbReference>
<evidence type="ECO:0000256" key="8">
    <source>
        <dbReference type="ARBA" id="ARBA00023163"/>
    </source>
</evidence>
<feature type="domain" description="C2H2-type" evidence="12">
    <location>
        <begin position="270"/>
        <end position="297"/>
    </location>
</feature>
<dbReference type="FunFam" id="3.30.160.60:FF:001290">
    <property type="entry name" value="Zinc finger 45-like"/>
    <property type="match status" value="1"/>
</dbReference>
<feature type="region of interest" description="Disordered" evidence="11">
    <location>
        <begin position="134"/>
        <end position="177"/>
    </location>
</feature>
<dbReference type="FunFam" id="3.30.160.60:FF:000065">
    <property type="entry name" value="B-cell CLL/lymphoma 6, member B"/>
    <property type="match status" value="1"/>
</dbReference>
<evidence type="ECO:0000256" key="11">
    <source>
        <dbReference type="SAM" id="MobiDB-lite"/>
    </source>
</evidence>
<dbReference type="GO" id="GO:0005634">
    <property type="term" value="C:nucleus"/>
    <property type="evidence" value="ECO:0007669"/>
    <property type="project" value="UniProtKB-SubCell"/>
</dbReference>
<dbReference type="AlphaFoldDB" id="A0A182IMA0"/>
<evidence type="ECO:0000256" key="5">
    <source>
        <dbReference type="ARBA" id="ARBA00022833"/>
    </source>
</evidence>
<dbReference type="PANTHER" id="PTHR16515">
    <property type="entry name" value="PR DOMAIN ZINC FINGER PROTEIN"/>
    <property type="match status" value="1"/>
</dbReference>
<dbReference type="GO" id="GO:0000122">
    <property type="term" value="P:negative regulation of transcription by RNA polymerase II"/>
    <property type="evidence" value="ECO:0007669"/>
    <property type="project" value="UniProtKB-ARBA"/>
</dbReference>
<protein>
    <recommendedName>
        <fullName evidence="12">C2H2-type domain-containing protein</fullName>
    </recommendedName>
</protein>
<dbReference type="OrthoDB" id="427030at2759"/>
<feature type="domain" description="C2H2-type" evidence="12">
    <location>
        <begin position="326"/>
        <end position="353"/>
    </location>
</feature>
<name>A0A182IMA0_ANOAO</name>
<feature type="domain" description="C2H2-type" evidence="12">
    <location>
        <begin position="242"/>
        <end position="269"/>
    </location>
</feature>